<gene>
    <name evidence="1" type="ORF">JEQ17_27575</name>
</gene>
<dbReference type="Proteomes" id="UP000595636">
    <property type="component" value="Chromosome"/>
</dbReference>
<reference evidence="1 2" key="1">
    <citation type="submission" date="2020-12" db="EMBL/GenBank/DDBJ databases">
        <title>A novel species.</title>
        <authorList>
            <person name="Li K."/>
        </authorList>
    </citation>
    <scope>NUCLEOTIDE SEQUENCE [LARGE SCALE GENOMIC DNA]</scope>
    <source>
        <strain evidence="1 2">ZYC-3</strain>
    </source>
</reference>
<name>A0A7T7I880_9ACTN</name>
<dbReference type="EMBL" id="CP066831">
    <property type="protein sequence ID" value="QQM42811.1"/>
    <property type="molecule type" value="Genomic_DNA"/>
</dbReference>
<evidence type="ECO:0000313" key="2">
    <source>
        <dbReference type="Proteomes" id="UP000595636"/>
    </source>
</evidence>
<evidence type="ECO:0000313" key="1">
    <source>
        <dbReference type="EMBL" id="QQM42811.1"/>
    </source>
</evidence>
<dbReference type="RefSeq" id="WP_200397709.1">
    <property type="nucleotide sequence ID" value="NZ_CP066831.1"/>
</dbReference>
<dbReference type="KEGG" id="slf:JEQ17_27575"/>
<protein>
    <submittedName>
        <fullName evidence="1">Uncharacterized protein</fullName>
    </submittedName>
</protein>
<proteinExistence type="predicted"/>
<dbReference type="AlphaFoldDB" id="A0A7T7I880"/>
<organism evidence="1 2">
    <name type="scientific">Streptomyces liliifuscus</name>
    <dbReference type="NCBI Taxonomy" id="2797636"/>
    <lineage>
        <taxon>Bacteria</taxon>
        <taxon>Bacillati</taxon>
        <taxon>Actinomycetota</taxon>
        <taxon>Actinomycetes</taxon>
        <taxon>Kitasatosporales</taxon>
        <taxon>Streptomycetaceae</taxon>
        <taxon>Streptomyces</taxon>
    </lineage>
</organism>
<accession>A0A7T7I880</accession>
<keyword evidence="2" id="KW-1185">Reference proteome</keyword>
<sequence>MNISVPDELAERVRARDLPISSICQDALRKAVELDEKKERTMPDLEAVVERLRGTQYGEKQRAIEEGHQLGILWAKQWATAEELREVAEADLIGFQQFMMRRDTSTEEFYKEVDHTASREYGHEQLDGFKAGAEEVWETVKDLL</sequence>